<name>A0A8H7E9H3_9EURO</name>
<evidence type="ECO:0000313" key="3">
    <source>
        <dbReference type="Proteomes" id="UP000606974"/>
    </source>
</evidence>
<dbReference type="EMBL" id="JAACFV010000017">
    <property type="protein sequence ID" value="KAF7511721.1"/>
    <property type="molecule type" value="Genomic_DNA"/>
</dbReference>
<dbReference type="Pfam" id="PF18759">
    <property type="entry name" value="Plavaka"/>
    <property type="match status" value="1"/>
</dbReference>
<dbReference type="Proteomes" id="UP000606974">
    <property type="component" value="Unassembled WGS sequence"/>
</dbReference>
<dbReference type="InterPro" id="IPR041078">
    <property type="entry name" value="Plavaka"/>
</dbReference>
<proteinExistence type="predicted"/>
<evidence type="ECO:0000256" key="1">
    <source>
        <dbReference type="SAM" id="MobiDB-lite"/>
    </source>
</evidence>
<evidence type="ECO:0000313" key="2">
    <source>
        <dbReference type="EMBL" id="KAF7511721.1"/>
    </source>
</evidence>
<sequence>MSPETSTAESYKPKLAAQVKADTRIEPRKDEPIIRKSTATKETASGDMFLPWMRNTLREGRCLAIASLPSPSPTTTHISIATPSAQICLRFDQKTTNSYTVDIIRFLLGHQPFAPNLSYAPVRLVNSDNTRIHNEMLTANCWWDVQKQLPPKSTVVPLIISTDKTQLTQHNGEQASWPVYLTIGNLDKATRRAQAQPSIILLQFHRNPPSTKCVLDVLHRLVMDMQMGQAYYFTRSQNFWHPYISQIYFGILYIVQVMRCEMEVSAQNTLHRLFSVRSTPRTGYEPGLSNSTLLSESYNRDRIYSSCASDRIHQSAKASLLTKPLSRFKFNRFVEMLQLNTTTAT</sequence>
<reference evidence="2" key="1">
    <citation type="submission" date="2020-02" db="EMBL/GenBank/DDBJ databases">
        <authorList>
            <person name="Palmer J.M."/>
        </authorList>
    </citation>
    <scope>NUCLEOTIDE SEQUENCE</scope>
    <source>
        <strain evidence="2">EPUS1.4</strain>
        <tissue evidence="2">Thallus</tissue>
    </source>
</reference>
<protein>
    <submittedName>
        <fullName evidence="2">Uncharacterized protein</fullName>
    </submittedName>
</protein>
<accession>A0A8H7E9H3</accession>
<keyword evidence="3" id="KW-1185">Reference proteome</keyword>
<dbReference type="OrthoDB" id="5322288at2759"/>
<feature type="region of interest" description="Disordered" evidence="1">
    <location>
        <begin position="1"/>
        <end position="20"/>
    </location>
</feature>
<comment type="caution">
    <text evidence="2">The sequence shown here is derived from an EMBL/GenBank/DDBJ whole genome shotgun (WGS) entry which is preliminary data.</text>
</comment>
<gene>
    <name evidence="2" type="ORF">GJ744_003452</name>
</gene>
<organism evidence="2 3">
    <name type="scientific">Endocarpon pusillum</name>
    <dbReference type="NCBI Taxonomy" id="364733"/>
    <lineage>
        <taxon>Eukaryota</taxon>
        <taxon>Fungi</taxon>
        <taxon>Dikarya</taxon>
        <taxon>Ascomycota</taxon>
        <taxon>Pezizomycotina</taxon>
        <taxon>Eurotiomycetes</taxon>
        <taxon>Chaetothyriomycetidae</taxon>
        <taxon>Verrucariales</taxon>
        <taxon>Verrucariaceae</taxon>
        <taxon>Endocarpon</taxon>
    </lineage>
</organism>
<dbReference type="AlphaFoldDB" id="A0A8H7E9H3"/>